<feature type="binding site" evidence="5">
    <location>
        <position position="83"/>
    </location>
    <ligand>
        <name>FAD</name>
        <dbReference type="ChEBI" id="CHEBI:57692"/>
    </ligand>
</feature>
<feature type="domain" description="Glucose-methanol-choline oxidoreductase N-terminal" evidence="6">
    <location>
        <begin position="253"/>
        <end position="267"/>
    </location>
</feature>
<dbReference type="Pfam" id="PF05199">
    <property type="entry name" value="GMC_oxred_C"/>
    <property type="match status" value="1"/>
</dbReference>
<protein>
    <submittedName>
        <fullName evidence="7">FAD-binding protein</fullName>
    </submittedName>
</protein>
<evidence type="ECO:0000256" key="4">
    <source>
        <dbReference type="ARBA" id="ARBA00022827"/>
    </source>
</evidence>
<dbReference type="Gene3D" id="3.50.50.60">
    <property type="entry name" value="FAD/NAD(P)-binding domain"/>
    <property type="match status" value="1"/>
</dbReference>
<gene>
    <name evidence="7" type="ORF">HMH01_14855</name>
</gene>
<dbReference type="SUPFAM" id="SSF54373">
    <property type="entry name" value="FAD-linked reductases, C-terminal domain"/>
    <property type="match status" value="1"/>
</dbReference>
<dbReference type="PANTHER" id="PTHR11552:SF147">
    <property type="entry name" value="CHOLINE DEHYDROGENASE, MITOCHONDRIAL"/>
    <property type="match status" value="1"/>
</dbReference>
<organism evidence="7 8">
    <name type="scientific">Halovulum dunhuangense</name>
    <dbReference type="NCBI Taxonomy" id="1505036"/>
    <lineage>
        <taxon>Bacteria</taxon>
        <taxon>Pseudomonadati</taxon>
        <taxon>Pseudomonadota</taxon>
        <taxon>Alphaproteobacteria</taxon>
        <taxon>Rhodobacterales</taxon>
        <taxon>Paracoccaceae</taxon>
        <taxon>Halovulum</taxon>
    </lineage>
</organism>
<proteinExistence type="inferred from homology"/>
<dbReference type="PROSITE" id="PS00624">
    <property type="entry name" value="GMC_OXRED_2"/>
    <property type="match status" value="1"/>
</dbReference>
<comment type="cofactor">
    <cofactor evidence="1 5">
        <name>FAD</name>
        <dbReference type="ChEBI" id="CHEBI:57692"/>
    </cofactor>
</comment>
<keyword evidence="3" id="KW-0285">Flavoprotein</keyword>
<name>A0A849L5I5_9RHOB</name>
<dbReference type="InterPro" id="IPR000172">
    <property type="entry name" value="GMC_OxRdtase_N"/>
</dbReference>
<evidence type="ECO:0000313" key="8">
    <source>
        <dbReference type="Proteomes" id="UP000572377"/>
    </source>
</evidence>
<keyword evidence="8" id="KW-1185">Reference proteome</keyword>
<dbReference type="EMBL" id="JABFBC010000002">
    <property type="protein sequence ID" value="NNU81718.1"/>
    <property type="molecule type" value="Genomic_DNA"/>
</dbReference>
<dbReference type="Proteomes" id="UP000572377">
    <property type="component" value="Unassembled WGS sequence"/>
</dbReference>
<dbReference type="GO" id="GO:0016614">
    <property type="term" value="F:oxidoreductase activity, acting on CH-OH group of donors"/>
    <property type="evidence" value="ECO:0007669"/>
    <property type="project" value="InterPro"/>
</dbReference>
<keyword evidence="4 5" id="KW-0274">FAD</keyword>
<sequence>MDQYDYIVIGAGSAGCVLANRLSADPANRVLLLEAGGRDNYHWIHIPVGYLYCIDNPRTDWRFRTEAEPGLNGRSLIYPRGKVLGGCSSINGMIYMRGQARDYDQWAQMGCTGWGWDDVLPLFRRAEDYHAGENDLHGAGGEWRVERTRVRWQVLDSFLEAAVQAGIPRTEDFNSGDNEGGGYFEVNQRSGIRWNTSKAFLRPAMNRPNLRILTGAQAERLIVEGGEVRGVVFHQDGRRIEARALRETVLSAGAIGSPALLELSGIGNGEALQAAGIAPLVEMPAVGGNLQDHLQLRMVYKVNGVPTLNEKASSLRGKLEIGLEYLLKRSGPMSMAPSQLGIFTRSGPEKETADLEYHVQPVSLDKFGDPVHPFPAMTASVCNLRPESRGSVHVKSPDFRAKPAIRPNYLSTEGDREVAVRAIRLTRRIAAQPAFAKFRPEEYRPGPDYQTHEDLVKAAGDIGTTIFHPVGTCRMGADDNAVVDPRLRLKKLGRLRIADASVMPTITSGNTNSPTIMIAEKAAEMILEDARG</sequence>
<dbReference type="PIRSF" id="PIRSF000137">
    <property type="entry name" value="Alcohol_oxidase"/>
    <property type="match status" value="1"/>
</dbReference>
<reference evidence="7 8" key="1">
    <citation type="submission" date="2020-05" db="EMBL/GenBank/DDBJ databases">
        <title>Gimesia benthica sp. nov., a novel planctomycete isolated from a deep-sea water sample of the Northwest Indian Ocean.</title>
        <authorList>
            <person name="Wang J."/>
            <person name="Ruan C."/>
            <person name="Song L."/>
            <person name="Zhu Y."/>
            <person name="Li A."/>
            <person name="Zheng X."/>
            <person name="Wang L."/>
            <person name="Lu Z."/>
            <person name="Huang Y."/>
            <person name="Du W."/>
            <person name="Zhou Y."/>
            <person name="Huang L."/>
            <person name="Dai X."/>
        </authorList>
    </citation>
    <scope>NUCLEOTIDE SEQUENCE [LARGE SCALE GENOMIC DNA]</scope>
    <source>
        <strain evidence="7 8">YYQ-30</strain>
    </source>
</reference>
<dbReference type="SUPFAM" id="SSF51905">
    <property type="entry name" value="FAD/NAD(P)-binding domain"/>
    <property type="match status" value="1"/>
</dbReference>
<accession>A0A849L5I5</accession>
<comment type="similarity">
    <text evidence="2">Belongs to the GMC oxidoreductase family.</text>
</comment>
<dbReference type="Gene3D" id="3.30.560.10">
    <property type="entry name" value="Glucose Oxidase, domain 3"/>
    <property type="match status" value="1"/>
</dbReference>
<evidence type="ECO:0000259" key="6">
    <source>
        <dbReference type="PROSITE" id="PS00624"/>
    </source>
</evidence>
<dbReference type="GO" id="GO:0050660">
    <property type="term" value="F:flavin adenine dinucleotide binding"/>
    <property type="evidence" value="ECO:0007669"/>
    <property type="project" value="InterPro"/>
</dbReference>
<dbReference type="InterPro" id="IPR036188">
    <property type="entry name" value="FAD/NAD-bd_sf"/>
</dbReference>
<dbReference type="AlphaFoldDB" id="A0A849L5I5"/>
<evidence type="ECO:0000256" key="2">
    <source>
        <dbReference type="ARBA" id="ARBA00010790"/>
    </source>
</evidence>
<evidence type="ECO:0000256" key="3">
    <source>
        <dbReference type="ARBA" id="ARBA00022630"/>
    </source>
</evidence>
<dbReference type="InterPro" id="IPR012132">
    <property type="entry name" value="GMC_OxRdtase"/>
</dbReference>
<dbReference type="RefSeq" id="WP_171326539.1">
    <property type="nucleotide sequence ID" value="NZ_JABFBC010000002.1"/>
</dbReference>
<comment type="caution">
    <text evidence="7">The sequence shown here is derived from an EMBL/GenBank/DDBJ whole genome shotgun (WGS) entry which is preliminary data.</text>
</comment>
<dbReference type="Pfam" id="PF00732">
    <property type="entry name" value="GMC_oxred_N"/>
    <property type="match status" value="1"/>
</dbReference>
<evidence type="ECO:0000256" key="1">
    <source>
        <dbReference type="ARBA" id="ARBA00001974"/>
    </source>
</evidence>
<dbReference type="PANTHER" id="PTHR11552">
    <property type="entry name" value="GLUCOSE-METHANOL-CHOLINE GMC OXIDOREDUCTASE"/>
    <property type="match status" value="1"/>
</dbReference>
<dbReference type="InterPro" id="IPR007867">
    <property type="entry name" value="GMC_OxRtase_C"/>
</dbReference>
<evidence type="ECO:0000256" key="5">
    <source>
        <dbReference type="PIRSR" id="PIRSR000137-2"/>
    </source>
</evidence>
<evidence type="ECO:0000313" key="7">
    <source>
        <dbReference type="EMBL" id="NNU81718.1"/>
    </source>
</evidence>